<dbReference type="PANTHER" id="PTHR43240">
    <property type="entry name" value="1,4-DIHYDROXY-2-NAPHTHOYL-COA THIOESTERASE 1"/>
    <property type="match status" value="1"/>
</dbReference>
<dbReference type="InterPro" id="IPR006683">
    <property type="entry name" value="Thioestr_dom"/>
</dbReference>
<dbReference type="RefSeq" id="WP_028254491.1">
    <property type="nucleotide sequence ID" value="NZ_CALXQD010000001.1"/>
</dbReference>
<evidence type="ECO:0000313" key="4">
    <source>
        <dbReference type="EMBL" id="MBM6912373.1"/>
    </source>
</evidence>
<evidence type="ECO:0000313" key="5">
    <source>
        <dbReference type="Proteomes" id="UP000707138"/>
    </source>
</evidence>
<reference evidence="4 5" key="1">
    <citation type="journal article" date="2021" name="Sci. Rep.">
        <title>The distribution of antibiotic resistance genes in chicken gut microbiota commensals.</title>
        <authorList>
            <person name="Juricova H."/>
            <person name="Matiasovicova J."/>
            <person name="Kubasova T."/>
            <person name="Cejkova D."/>
            <person name="Rychlik I."/>
        </authorList>
    </citation>
    <scope>NUCLEOTIDE SEQUENCE [LARGE SCALE GENOMIC DNA]</scope>
    <source>
        <strain evidence="4 5">An537</strain>
    </source>
</reference>
<gene>
    <name evidence="4" type="ORF">H6A01_03370</name>
</gene>
<evidence type="ECO:0000256" key="2">
    <source>
        <dbReference type="ARBA" id="ARBA00022801"/>
    </source>
</evidence>
<dbReference type="NCBIfam" id="TIGR00369">
    <property type="entry name" value="unchar_dom_1"/>
    <property type="match status" value="1"/>
</dbReference>
<sequence length="124" mass="13533">MKSLVEQLTIEYVRCTETGLESRMKLGPFHAQPFGYLNGGATIAFCEAIAGMASNEIERGEYLGVGQSVTAHHVRPKKAEGTVTAIGELLHRGKRSHVWSIRVVDEEDRLISQVTVVNALIAAN</sequence>
<feature type="domain" description="Thioesterase" evidence="3">
    <location>
        <begin position="34"/>
        <end position="111"/>
    </location>
</feature>
<organism evidence="4 5">
    <name type="scientific">Veillonella magna</name>
    <dbReference type="NCBI Taxonomy" id="464322"/>
    <lineage>
        <taxon>Bacteria</taxon>
        <taxon>Bacillati</taxon>
        <taxon>Bacillota</taxon>
        <taxon>Negativicutes</taxon>
        <taxon>Veillonellales</taxon>
        <taxon>Veillonellaceae</taxon>
        <taxon>Veillonella</taxon>
    </lineage>
</organism>
<name>A0ABS2GGI5_9FIRM</name>
<dbReference type="InterPro" id="IPR003736">
    <property type="entry name" value="PAAI_dom"/>
</dbReference>
<dbReference type="Pfam" id="PF03061">
    <property type="entry name" value="4HBT"/>
    <property type="match status" value="1"/>
</dbReference>
<dbReference type="Proteomes" id="UP000707138">
    <property type="component" value="Unassembled WGS sequence"/>
</dbReference>
<accession>A0ABS2GGI5</accession>
<proteinExistence type="inferred from homology"/>
<keyword evidence="2" id="KW-0378">Hydrolase</keyword>
<keyword evidence="5" id="KW-1185">Reference proteome</keyword>
<dbReference type="EMBL" id="JACJLA010000004">
    <property type="protein sequence ID" value="MBM6912373.1"/>
    <property type="molecule type" value="Genomic_DNA"/>
</dbReference>
<comment type="similarity">
    <text evidence="1">Belongs to the thioesterase PaaI family.</text>
</comment>
<dbReference type="SUPFAM" id="SSF54637">
    <property type="entry name" value="Thioesterase/thiol ester dehydrase-isomerase"/>
    <property type="match status" value="1"/>
</dbReference>
<comment type="caution">
    <text evidence="4">The sequence shown here is derived from an EMBL/GenBank/DDBJ whole genome shotgun (WGS) entry which is preliminary data.</text>
</comment>
<dbReference type="Gene3D" id="3.10.129.10">
    <property type="entry name" value="Hotdog Thioesterase"/>
    <property type="match status" value="1"/>
</dbReference>
<dbReference type="InterPro" id="IPR029069">
    <property type="entry name" value="HotDog_dom_sf"/>
</dbReference>
<protein>
    <submittedName>
        <fullName evidence="4">PaaI family thioesterase</fullName>
    </submittedName>
</protein>
<evidence type="ECO:0000259" key="3">
    <source>
        <dbReference type="Pfam" id="PF03061"/>
    </source>
</evidence>
<dbReference type="CDD" id="cd03443">
    <property type="entry name" value="PaaI_thioesterase"/>
    <property type="match status" value="1"/>
</dbReference>
<evidence type="ECO:0000256" key="1">
    <source>
        <dbReference type="ARBA" id="ARBA00008324"/>
    </source>
</evidence>
<dbReference type="PANTHER" id="PTHR43240:SF5">
    <property type="entry name" value="1,4-DIHYDROXY-2-NAPHTHOYL-COA THIOESTERASE 1"/>
    <property type="match status" value="1"/>
</dbReference>